<sequence>MSIFTPDEDVRANFRQAAEYISEHGHYKGGYFEGGLDPVVVVPSYLTPAACAMGALAKVAAGERSFVSESAVGYLDRRLGIPVGEWNDRPETTAEDVILELKRAADEYPALPPAEGVQS</sequence>
<keyword evidence="2" id="KW-1185">Reference proteome</keyword>
<proteinExistence type="predicted"/>
<dbReference type="OrthoDB" id="4317146at2"/>
<dbReference type="Pfam" id="PF19698">
    <property type="entry name" value="DUF6197"/>
    <property type="match status" value="1"/>
</dbReference>
<gene>
    <name evidence="1" type="ORF">C6N75_09765</name>
</gene>
<name>A0A2S9PY63_9ACTN</name>
<evidence type="ECO:0000313" key="2">
    <source>
        <dbReference type="Proteomes" id="UP000239322"/>
    </source>
</evidence>
<dbReference type="Proteomes" id="UP000239322">
    <property type="component" value="Unassembled WGS sequence"/>
</dbReference>
<protein>
    <submittedName>
        <fullName evidence="1">Uncharacterized protein</fullName>
    </submittedName>
</protein>
<accession>A0A2S9PY63</accession>
<dbReference type="RefSeq" id="WP_105868477.1">
    <property type="nucleotide sequence ID" value="NZ_PVLV01000121.1"/>
</dbReference>
<dbReference type="AlphaFoldDB" id="A0A2S9PY63"/>
<organism evidence="1 2">
    <name type="scientific">Streptomyces solincola</name>
    <dbReference type="NCBI Taxonomy" id="2100817"/>
    <lineage>
        <taxon>Bacteria</taxon>
        <taxon>Bacillati</taxon>
        <taxon>Actinomycetota</taxon>
        <taxon>Actinomycetes</taxon>
        <taxon>Kitasatosporales</taxon>
        <taxon>Streptomycetaceae</taxon>
        <taxon>Streptomyces</taxon>
    </lineage>
</organism>
<comment type="caution">
    <text evidence="1">The sequence shown here is derived from an EMBL/GenBank/DDBJ whole genome shotgun (WGS) entry which is preliminary data.</text>
</comment>
<evidence type="ECO:0000313" key="1">
    <source>
        <dbReference type="EMBL" id="PRH79361.1"/>
    </source>
</evidence>
<dbReference type="EMBL" id="PVLV01000121">
    <property type="protein sequence ID" value="PRH79361.1"/>
    <property type="molecule type" value="Genomic_DNA"/>
</dbReference>
<dbReference type="InterPro" id="IPR045677">
    <property type="entry name" value="DUF6197"/>
</dbReference>
<reference evidence="1 2" key="1">
    <citation type="submission" date="2018-03" db="EMBL/GenBank/DDBJ databases">
        <title>Novel Streptomyces sp. from soil.</title>
        <authorList>
            <person name="Tan G.Y.A."/>
            <person name="Lee Z.Y."/>
        </authorList>
    </citation>
    <scope>NUCLEOTIDE SEQUENCE [LARGE SCALE GENOMIC DNA]</scope>
    <source>
        <strain evidence="1 2">ST5x</strain>
    </source>
</reference>